<name>A0A8S5MHD0_9CAUD</name>
<reference evidence="1" key="1">
    <citation type="journal article" date="2021" name="Proc. Natl. Acad. Sci. U.S.A.">
        <title>A Catalog of Tens of Thousands of Viruses from Human Metagenomes Reveals Hidden Associations with Chronic Diseases.</title>
        <authorList>
            <person name="Tisza M.J."/>
            <person name="Buck C.B."/>
        </authorList>
    </citation>
    <scope>NUCLEOTIDE SEQUENCE</scope>
    <source>
        <strain evidence="1">Ct9Ns12</strain>
    </source>
</reference>
<proteinExistence type="predicted"/>
<accession>A0A8S5MHD0</accession>
<evidence type="ECO:0000313" key="1">
    <source>
        <dbReference type="EMBL" id="DAD81650.1"/>
    </source>
</evidence>
<protein>
    <submittedName>
        <fullName evidence="1">Uncharacterized protein</fullName>
    </submittedName>
</protein>
<sequence length="49" mass="5885">MTINELRPFWSFCDIREIILFCNDITTLYYSNNINYNTLIINNTPYTTT</sequence>
<dbReference type="EMBL" id="BK014906">
    <property type="protein sequence ID" value="DAD81650.1"/>
    <property type="molecule type" value="Genomic_DNA"/>
</dbReference>
<organism evidence="1">
    <name type="scientific">Myoviridae sp. ct9Ns12</name>
    <dbReference type="NCBI Taxonomy" id="2826626"/>
    <lineage>
        <taxon>Viruses</taxon>
        <taxon>Duplodnaviria</taxon>
        <taxon>Heunggongvirae</taxon>
        <taxon>Uroviricota</taxon>
        <taxon>Caudoviricetes</taxon>
    </lineage>
</organism>